<dbReference type="Gene3D" id="3.10.450.50">
    <property type="match status" value="1"/>
</dbReference>
<feature type="signal peptide" evidence="1">
    <location>
        <begin position="1"/>
        <end position="28"/>
    </location>
</feature>
<dbReference type="InterPro" id="IPR037401">
    <property type="entry name" value="SnoaL-like"/>
</dbReference>
<reference evidence="3 4" key="1">
    <citation type="submission" date="2024-01" db="EMBL/GenBank/DDBJ databases">
        <title>Complete genome of Cladobotryum mycophilum ATHUM6906.</title>
        <authorList>
            <person name="Christinaki A.C."/>
            <person name="Myridakis A.I."/>
            <person name="Kouvelis V.N."/>
        </authorList>
    </citation>
    <scope>NUCLEOTIDE SEQUENCE [LARGE SCALE GENOMIC DNA]</scope>
    <source>
        <strain evidence="3 4">ATHUM6906</strain>
    </source>
</reference>
<protein>
    <recommendedName>
        <fullName evidence="2">SnoaL-like domain-containing protein</fullName>
    </recommendedName>
</protein>
<gene>
    <name evidence="3" type="ORF">PT974_02953</name>
</gene>
<dbReference type="Pfam" id="PF13577">
    <property type="entry name" value="SnoaL_4"/>
    <property type="match status" value="1"/>
</dbReference>
<evidence type="ECO:0000313" key="3">
    <source>
        <dbReference type="EMBL" id="KAK5997590.1"/>
    </source>
</evidence>
<dbReference type="InterPro" id="IPR032710">
    <property type="entry name" value="NTF2-like_dom_sf"/>
</dbReference>
<name>A0ABR0T0Q9_9HYPO</name>
<evidence type="ECO:0000259" key="2">
    <source>
        <dbReference type="Pfam" id="PF13577"/>
    </source>
</evidence>
<keyword evidence="4" id="KW-1185">Reference proteome</keyword>
<proteinExistence type="predicted"/>
<dbReference type="Proteomes" id="UP001338125">
    <property type="component" value="Unassembled WGS sequence"/>
</dbReference>
<sequence>MLCIGSLLSVTALINAAVSLVQVSAISGKEIDIVNVKNIVNLYPRAVDRPDYSLFSVIFTCDVVVDYSASGVPITNGISAFVDSLSSSRTAKNYTTQHHLGSQYVNVTSTSTASATSYIIATFFGHGDLEGQA</sequence>
<dbReference type="SUPFAM" id="SSF54427">
    <property type="entry name" value="NTF2-like"/>
    <property type="match status" value="1"/>
</dbReference>
<dbReference type="EMBL" id="JAVFKD010000002">
    <property type="protein sequence ID" value="KAK5997590.1"/>
    <property type="molecule type" value="Genomic_DNA"/>
</dbReference>
<accession>A0ABR0T0Q9</accession>
<feature type="chain" id="PRO_5045677523" description="SnoaL-like domain-containing protein" evidence="1">
    <location>
        <begin position="29"/>
        <end position="133"/>
    </location>
</feature>
<feature type="domain" description="SnoaL-like" evidence="2">
    <location>
        <begin position="32"/>
        <end position="128"/>
    </location>
</feature>
<evidence type="ECO:0000256" key="1">
    <source>
        <dbReference type="SAM" id="SignalP"/>
    </source>
</evidence>
<comment type="caution">
    <text evidence="3">The sequence shown here is derived from an EMBL/GenBank/DDBJ whole genome shotgun (WGS) entry which is preliminary data.</text>
</comment>
<keyword evidence="1" id="KW-0732">Signal</keyword>
<evidence type="ECO:0000313" key="4">
    <source>
        <dbReference type="Proteomes" id="UP001338125"/>
    </source>
</evidence>
<organism evidence="3 4">
    <name type="scientific">Cladobotryum mycophilum</name>
    <dbReference type="NCBI Taxonomy" id="491253"/>
    <lineage>
        <taxon>Eukaryota</taxon>
        <taxon>Fungi</taxon>
        <taxon>Dikarya</taxon>
        <taxon>Ascomycota</taxon>
        <taxon>Pezizomycotina</taxon>
        <taxon>Sordariomycetes</taxon>
        <taxon>Hypocreomycetidae</taxon>
        <taxon>Hypocreales</taxon>
        <taxon>Hypocreaceae</taxon>
        <taxon>Cladobotryum</taxon>
    </lineage>
</organism>